<evidence type="ECO:0000256" key="2">
    <source>
        <dbReference type="ARBA" id="ARBA00001947"/>
    </source>
</evidence>
<evidence type="ECO:0000256" key="15">
    <source>
        <dbReference type="ARBA" id="ARBA00022833"/>
    </source>
</evidence>
<evidence type="ECO:0000256" key="10">
    <source>
        <dbReference type="ARBA" id="ARBA00022628"/>
    </source>
</evidence>
<evidence type="ECO:0000256" key="17">
    <source>
        <dbReference type="ARBA" id="ARBA00023285"/>
    </source>
</evidence>
<evidence type="ECO:0000259" key="25">
    <source>
        <dbReference type="PROSITE" id="PS50974"/>
    </source>
</evidence>
<accession>A0ABP9WN59</accession>
<feature type="domain" description="B12-binding N-terminal" evidence="27">
    <location>
        <begin position="652"/>
        <end position="746"/>
    </location>
</feature>
<protein>
    <recommendedName>
        <fullName evidence="7 20">Methionine synthase</fullName>
        <ecNumber evidence="6 20">2.1.1.13</ecNumber>
    </recommendedName>
    <alternativeName>
        <fullName evidence="19 21">5-methyltetrahydrofolate--homocysteine methyltransferase</fullName>
    </alternativeName>
</protein>
<gene>
    <name evidence="28" type="primary">metH</name>
    <name evidence="28" type="ORF">Maes01_01106</name>
</gene>
<dbReference type="PANTHER" id="PTHR45833:SF1">
    <property type="entry name" value="METHIONINE SYNTHASE"/>
    <property type="match status" value="1"/>
</dbReference>
<dbReference type="InterPro" id="IPR006158">
    <property type="entry name" value="Cobalamin-bd"/>
</dbReference>
<dbReference type="NCBIfam" id="TIGR02082">
    <property type="entry name" value="metH"/>
    <property type="match status" value="1"/>
</dbReference>
<dbReference type="Proteomes" id="UP001408594">
    <property type="component" value="Unassembled WGS sequence"/>
</dbReference>
<dbReference type="Gene3D" id="3.20.20.330">
    <property type="entry name" value="Homocysteine-binding-like domain"/>
    <property type="match status" value="1"/>
</dbReference>
<keyword evidence="15 21" id="KW-0862">Zinc</keyword>
<dbReference type="EC" id="2.1.1.13" evidence="6 20"/>
<evidence type="ECO:0000256" key="13">
    <source>
        <dbReference type="ARBA" id="ARBA00022723"/>
    </source>
</evidence>
<dbReference type="Pfam" id="PF00809">
    <property type="entry name" value="Pterin_bind"/>
    <property type="match status" value="1"/>
</dbReference>
<evidence type="ECO:0000256" key="8">
    <source>
        <dbReference type="ARBA" id="ARBA00022603"/>
    </source>
</evidence>
<dbReference type="InterPro" id="IPR011822">
    <property type="entry name" value="MetH"/>
</dbReference>
<dbReference type="Gene3D" id="1.10.288.10">
    <property type="entry name" value="Cobalamin-dependent Methionine Synthase, domain 2"/>
    <property type="match status" value="1"/>
</dbReference>
<dbReference type="PIRSF" id="PIRSF000381">
    <property type="entry name" value="MetH"/>
    <property type="match status" value="1"/>
</dbReference>
<keyword evidence="16 21" id="KW-0486">Methionine biosynthesis</keyword>
<dbReference type="InterPro" id="IPR050554">
    <property type="entry name" value="Met_Synthase/Corrinoid"/>
</dbReference>
<evidence type="ECO:0000259" key="27">
    <source>
        <dbReference type="PROSITE" id="PS51337"/>
    </source>
</evidence>
<evidence type="ECO:0000256" key="4">
    <source>
        <dbReference type="ARBA" id="ARBA00005178"/>
    </source>
</evidence>
<dbReference type="SUPFAM" id="SSF82282">
    <property type="entry name" value="Homocysteine S-methyltransferase"/>
    <property type="match status" value="1"/>
</dbReference>
<feature type="domain" description="Pterin-binding" evidence="24">
    <location>
        <begin position="359"/>
        <end position="620"/>
    </location>
</feature>
<comment type="catalytic activity">
    <reaction evidence="1 21">
        <text>(6S)-5-methyl-5,6,7,8-tetrahydrofolate + L-homocysteine = (6S)-5,6,7,8-tetrahydrofolate + L-methionine</text>
        <dbReference type="Rhea" id="RHEA:11172"/>
        <dbReference type="ChEBI" id="CHEBI:18608"/>
        <dbReference type="ChEBI" id="CHEBI:57453"/>
        <dbReference type="ChEBI" id="CHEBI:57844"/>
        <dbReference type="ChEBI" id="CHEBI:58199"/>
        <dbReference type="EC" id="2.1.1.13"/>
    </reaction>
</comment>
<evidence type="ECO:0000256" key="5">
    <source>
        <dbReference type="ARBA" id="ARBA00010398"/>
    </source>
</evidence>
<dbReference type="Pfam" id="PF02310">
    <property type="entry name" value="B12-binding"/>
    <property type="match status" value="1"/>
</dbReference>
<dbReference type="SUPFAM" id="SSF51717">
    <property type="entry name" value="Dihydropteroate synthetase-like"/>
    <property type="match status" value="1"/>
</dbReference>
<evidence type="ECO:0000256" key="21">
    <source>
        <dbReference type="PIRNR" id="PIRNR000381"/>
    </source>
</evidence>
<keyword evidence="10 21" id="KW-0846">Cobalamin</keyword>
<dbReference type="InterPro" id="IPR003726">
    <property type="entry name" value="HCY_dom"/>
</dbReference>
<dbReference type="InterPro" id="IPR036589">
    <property type="entry name" value="HCY_dom_sf"/>
</dbReference>
<dbReference type="PROSITE" id="PS50972">
    <property type="entry name" value="PTERIN_BINDING"/>
    <property type="match status" value="1"/>
</dbReference>
<dbReference type="Gene3D" id="3.20.20.20">
    <property type="entry name" value="Dihydropteroate synthase-like"/>
    <property type="match status" value="1"/>
</dbReference>
<evidence type="ECO:0000256" key="11">
    <source>
        <dbReference type="ARBA" id="ARBA00022679"/>
    </source>
</evidence>
<dbReference type="Gene3D" id="3.10.196.10">
    <property type="entry name" value="Vitamin B12-dependent methionine synthase, activation domain"/>
    <property type="match status" value="1"/>
</dbReference>
<organism evidence="28 29">
    <name type="scientific">Microbulbifer aestuariivivens</name>
    <dbReference type="NCBI Taxonomy" id="1908308"/>
    <lineage>
        <taxon>Bacteria</taxon>
        <taxon>Pseudomonadati</taxon>
        <taxon>Pseudomonadota</taxon>
        <taxon>Gammaproteobacteria</taxon>
        <taxon>Cellvibrionales</taxon>
        <taxon>Microbulbiferaceae</taxon>
        <taxon>Microbulbifer</taxon>
    </lineage>
</organism>
<comment type="similarity">
    <text evidence="5">Belongs to the vitamin-B12 dependent methionine synthase family.</text>
</comment>
<dbReference type="PROSITE" id="PS51332">
    <property type="entry name" value="B12_BINDING"/>
    <property type="match status" value="1"/>
</dbReference>
<keyword evidence="11 21" id="KW-0808">Transferase</keyword>
<sequence length="1231" mass="135425">MSQQSRSERIQQLHAALADRILILDGAMGTMIQREKLQEADFRGDRFGDHPDDLKGNNDLLSITQPELIERLHREYLDAGADIIETNTFNSTRLSQADYDLEDLVPELNRAAAEVARRAADAASTPEKPRWVAGVVGPTSRTASISPDVNDPGARNVTFQQLVDNYIEAGRALIEGGCDLIMIETIFDTLNAKAAIYGLQQLFEELGFELPIMISGTITDASGRTLSGQTTEAFYYSVAHAKPLSVGLNCALGATELRPYVEALSGVCAEYVSAHPNAGLPNEFGEYDETPEETAAIVAEFARSGFINILGGCCGTTPEHIAAIARAVADVAPRQKPKLKPALRLSGLEPFVADENALFVNVGERCNVTGSARFKRLILEEDYDTALEVAAQQVEDGAQVIDFNMDEAMLDSVAAMRRFLNLAATEPDIAKVPFMVDSSKWEVIEAGLQCIQGKPIVNSISLKEGEEDFLDKARLCLRYGAAVVVMAFDEHGQADTFARKREICERSYRILVDQVGFNPSDIIFDPNIFAVATGIDEHNNYAVDFIDAARWIRQNLPGAQVSGGVSNVSFSFRGNDPVREAIHSVFLYHAIKAGLNMGIVNAGQLAVYDDLPDELRERVEDVILNKRADGTERLLEIADKYRGDGGGQARKEDLGWREWPVNKRLEHALVKGITSYIEEDTEQARQESSRPLDVIEGPLMDGMNVVGDLFGEGKMFLPQVVKSARVMKQAVAYLQPYIEAAKTADSKPNGRILMATVKGDVHDIGKNIVGVVLACNNFEVIDLGVMVPADKILQTARERNCDIIGLSGLITPSLDEMVHVAAEMERQGFDIPLLIGGATTSKAHTAVKIDPEYRRNQVVYVPDASRAVGVASSLLSDTQRPAFVAGVQEEYEKVRHRTANRKRNDKQLSYEEALAAAPAFDWGSYQPQIPRRPGITVLEDFPLEKLVDTIDWTPFFISWDLAGKYPAILTDEVVGEAATDLFKNAQLMLQEIIDKKLLRARAVIGLWPANSEGDDIVVYSDESREEELARLHQMRQQVQKLGGDGQCRSLADFVAPADSGVGDYVGGFAVTTGIGADELAAHYEAAHDDYSAIMVKALADRLAESFAEYLHRQVRTDYWGYVPDETLSNDELIREKYQGIRPAPGYPACPDHTEKGTLFKLLGAEENAGMQLTSHFAMTPAASVSGWYFAHPEAKYFNVGKIGRDQLESLAQRKGMEVDELARWLRPNLED</sequence>
<dbReference type="PANTHER" id="PTHR45833">
    <property type="entry name" value="METHIONINE SYNTHASE"/>
    <property type="match status" value="1"/>
</dbReference>
<dbReference type="Pfam" id="PF02607">
    <property type="entry name" value="B12-binding_2"/>
    <property type="match status" value="1"/>
</dbReference>
<dbReference type="NCBIfam" id="NF007024">
    <property type="entry name" value="PRK09490.1"/>
    <property type="match status" value="1"/>
</dbReference>
<dbReference type="PROSITE" id="PS51337">
    <property type="entry name" value="B12_BINDING_NTER"/>
    <property type="match status" value="1"/>
</dbReference>
<dbReference type="SUPFAM" id="SSF47644">
    <property type="entry name" value="Methionine synthase domain"/>
    <property type="match status" value="1"/>
</dbReference>
<dbReference type="InterPro" id="IPR000489">
    <property type="entry name" value="Pterin-binding_dom"/>
</dbReference>
<comment type="caution">
    <text evidence="28">The sequence shown here is derived from an EMBL/GenBank/DDBJ whole genome shotgun (WGS) entry which is preliminary data.</text>
</comment>
<dbReference type="InterPro" id="IPR036594">
    <property type="entry name" value="Meth_synthase_dom"/>
</dbReference>
<comment type="function">
    <text evidence="18 21">Catalyzes the transfer of a methyl group from methyl-cobalamin to homocysteine, yielding enzyme-bound cob(I)alamin and methionine. Subsequently, remethylates the cofactor using methyltetrahydrofolate.</text>
</comment>
<evidence type="ECO:0000256" key="3">
    <source>
        <dbReference type="ARBA" id="ARBA00001956"/>
    </source>
</evidence>
<evidence type="ECO:0000313" key="28">
    <source>
        <dbReference type="EMBL" id="GAA5524549.1"/>
    </source>
</evidence>
<feature type="domain" description="B12-binding" evidence="26">
    <location>
        <begin position="749"/>
        <end position="885"/>
    </location>
</feature>
<feature type="binding site" evidence="22">
    <location>
        <position position="313"/>
    </location>
    <ligand>
        <name>Zn(2+)</name>
        <dbReference type="ChEBI" id="CHEBI:29105"/>
    </ligand>
</feature>
<evidence type="ECO:0000256" key="6">
    <source>
        <dbReference type="ARBA" id="ARBA00012032"/>
    </source>
</evidence>
<dbReference type="Pfam" id="PF02965">
    <property type="entry name" value="Met_synt_B12"/>
    <property type="match status" value="1"/>
</dbReference>
<comment type="pathway">
    <text evidence="4 21">Amino-acid biosynthesis; L-methionine biosynthesis via de novo pathway; L-methionine from L-homocysteine (MetH route): step 1/1.</text>
</comment>
<keyword evidence="13 21" id="KW-0479">Metal-binding</keyword>
<dbReference type="InterPro" id="IPR033706">
    <property type="entry name" value="Met_synthase_B12-bd"/>
</dbReference>
<proteinExistence type="inferred from homology"/>
<reference evidence="28 29" key="1">
    <citation type="submission" date="2024-02" db="EMBL/GenBank/DDBJ databases">
        <title>Microbulbifer aestuariivivens NBRC 112533.</title>
        <authorList>
            <person name="Ichikawa N."/>
            <person name="Katano-Makiyama Y."/>
            <person name="Hidaka K."/>
        </authorList>
    </citation>
    <scope>NUCLEOTIDE SEQUENCE [LARGE SCALE GENOMIC DNA]</scope>
    <source>
        <strain evidence="28 29">NBRC 112533</strain>
    </source>
</reference>
<dbReference type="Pfam" id="PF02574">
    <property type="entry name" value="S-methyl_trans"/>
    <property type="match status" value="1"/>
</dbReference>
<keyword evidence="12 21" id="KW-0949">S-adenosyl-L-methionine</keyword>
<dbReference type="SUPFAM" id="SSF56507">
    <property type="entry name" value="Methionine synthase activation domain-like"/>
    <property type="match status" value="1"/>
</dbReference>
<dbReference type="InterPro" id="IPR004223">
    <property type="entry name" value="VitB12-dep_Met_synth_activ_dom"/>
</dbReference>
<evidence type="ECO:0000256" key="16">
    <source>
        <dbReference type="ARBA" id="ARBA00023167"/>
    </source>
</evidence>
<evidence type="ECO:0000256" key="18">
    <source>
        <dbReference type="ARBA" id="ARBA00025552"/>
    </source>
</evidence>
<evidence type="ECO:0000256" key="14">
    <source>
        <dbReference type="ARBA" id="ARBA00022737"/>
    </source>
</evidence>
<dbReference type="Gene3D" id="3.40.50.280">
    <property type="entry name" value="Cobalamin-binding domain"/>
    <property type="match status" value="1"/>
</dbReference>
<keyword evidence="29" id="KW-1185">Reference proteome</keyword>
<evidence type="ECO:0000256" key="9">
    <source>
        <dbReference type="ARBA" id="ARBA00022605"/>
    </source>
</evidence>
<evidence type="ECO:0000256" key="20">
    <source>
        <dbReference type="NCBIfam" id="TIGR02082"/>
    </source>
</evidence>
<evidence type="ECO:0000313" key="29">
    <source>
        <dbReference type="Proteomes" id="UP001408594"/>
    </source>
</evidence>
<dbReference type="SUPFAM" id="SSF52242">
    <property type="entry name" value="Cobalamin (vitamin B12)-binding domain"/>
    <property type="match status" value="1"/>
</dbReference>
<evidence type="ECO:0000256" key="19">
    <source>
        <dbReference type="ARBA" id="ARBA00031040"/>
    </source>
</evidence>
<dbReference type="PROSITE" id="PS50970">
    <property type="entry name" value="HCY"/>
    <property type="match status" value="1"/>
</dbReference>
<dbReference type="PROSITE" id="PS50974">
    <property type="entry name" value="ADOMET_ACTIVATION"/>
    <property type="match status" value="1"/>
</dbReference>
<dbReference type="RefSeq" id="WP_345549598.1">
    <property type="nucleotide sequence ID" value="NZ_BAABRT010000006.1"/>
</dbReference>
<dbReference type="InterPro" id="IPR011005">
    <property type="entry name" value="Dihydropteroate_synth-like_sf"/>
</dbReference>
<name>A0ABP9WN59_9GAMM</name>
<dbReference type="CDD" id="cd02069">
    <property type="entry name" value="methionine_synthase_B12_BD"/>
    <property type="match status" value="1"/>
</dbReference>
<evidence type="ECO:0000256" key="7">
    <source>
        <dbReference type="ARBA" id="ARBA00013998"/>
    </source>
</evidence>
<comment type="cofactor">
    <cofactor evidence="3 21">
        <name>methylcob(III)alamin</name>
        <dbReference type="ChEBI" id="CHEBI:28115"/>
    </cofactor>
</comment>
<keyword evidence="8 21" id="KW-0489">Methyltransferase</keyword>
<keyword evidence="17 21" id="KW-0170">Cobalt</keyword>
<comment type="domain">
    <text evidence="21">Modular enzyme with four functionally distinct domains. The isolated Hcy-binding domain catalyzes methyl transfer from free methylcobalamin to homocysteine. The Hcy-binding domain in association with the pterin-binding domain catalyzes the methylation of cob(I)alamin by methyltetrahydrofolate and the methylation of homocysteine. The B12-binding domain binds the cofactor. The AdoMet activation domain binds S-adenosyl-L-methionine. Under aerobic conditions cob(I)alamin can be converted to inactive cob(II)alamin. Reductive methylation by S-adenosyl-L-methionine and flavodoxin regenerates methylcobalamin.</text>
</comment>
<dbReference type="InterPro" id="IPR037010">
    <property type="entry name" value="VitB12-dep_Met_synth_activ_sf"/>
</dbReference>
<dbReference type="SMART" id="SM01018">
    <property type="entry name" value="B12-binding_2"/>
    <property type="match status" value="1"/>
</dbReference>
<evidence type="ECO:0000256" key="22">
    <source>
        <dbReference type="PROSITE-ProRule" id="PRU00333"/>
    </source>
</evidence>
<dbReference type="EMBL" id="BAABRT010000006">
    <property type="protein sequence ID" value="GAA5524549.1"/>
    <property type="molecule type" value="Genomic_DNA"/>
</dbReference>
<keyword evidence="14" id="KW-0677">Repeat</keyword>
<dbReference type="Gene3D" id="1.10.1240.10">
    <property type="entry name" value="Methionine synthase domain"/>
    <property type="match status" value="1"/>
</dbReference>
<feature type="binding site" evidence="22">
    <location>
        <position position="314"/>
    </location>
    <ligand>
        <name>Zn(2+)</name>
        <dbReference type="ChEBI" id="CHEBI:29105"/>
    </ligand>
</feature>
<evidence type="ECO:0000259" key="24">
    <source>
        <dbReference type="PROSITE" id="PS50972"/>
    </source>
</evidence>
<feature type="domain" description="AdoMet activation" evidence="25">
    <location>
        <begin position="901"/>
        <end position="1231"/>
    </location>
</feature>
<evidence type="ECO:0000259" key="23">
    <source>
        <dbReference type="PROSITE" id="PS50970"/>
    </source>
</evidence>
<dbReference type="CDD" id="cd00740">
    <property type="entry name" value="MeTr"/>
    <property type="match status" value="1"/>
</dbReference>
<comment type="cofactor">
    <cofactor evidence="2 21 22">
        <name>Zn(2+)</name>
        <dbReference type="ChEBI" id="CHEBI:29105"/>
    </cofactor>
</comment>
<feature type="binding site" evidence="22">
    <location>
        <position position="250"/>
    </location>
    <ligand>
        <name>Zn(2+)</name>
        <dbReference type="ChEBI" id="CHEBI:29105"/>
    </ligand>
</feature>
<dbReference type="InterPro" id="IPR036724">
    <property type="entry name" value="Cobalamin-bd_sf"/>
</dbReference>
<evidence type="ECO:0000256" key="1">
    <source>
        <dbReference type="ARBA" id="ARBA00001700"/>
    </source>
</evidence>
<evidence type="ECO:0000259" key="26">
    <source>
        <dbReference type="PROSITE" id="PS51332"/>
    </source>
</evidence>
<keyword evidence="9 21" id="KW-0028">Amino-acid biosynthesis</keyword>
<dbReference type="InterPro" id="IPR003759">
    <property type="entry name" value="Cbl-bd_cap"/>
</dbReference>
<feature type="domain" description="Hcy-binding" evidence="23">
    <location>
        <begin position="10"/>
        <end position="328"/>
    </location>
</feature>
<evidence type="ECO:0000256" key="12">
    <source>
        <dbReference type="ARBA" id="ARBA00022691"/>
    </source>
</evidence>